<protein>
    <submittedName>
        <fullName evidence="1">Uncharacterized protein</fullName>
    </submittedName>
</protein>
<dbReference type="AlphaFoldDB" id="A0A6C0E782"/>
<dbReference type="EMBL" id="MN739747">
    <property type="protein sequence ID" value="QHT24638.1"/>
    <property type="molecule type" value="Genomic_DNA"/>
</dbReference>
<evidence type="ECO:0000313" key="1">
    <source>
        <dbReference type="EMBL" id="QHT24638.1"/>
    </source>
</evidence>
<reference evidence="1" key="1">
    <citation type="journal article" date="2020" name="Nature">
        <title>Giant virus diversity and host interactions through global metagenomics.</title>
        <authorList>
            <person name="Schulz F."/>
            <person name="Roux S."/>
            <person name="Paez-Espino D."/>
            <person name="Jungbluth S."/>
            <person name="Walsh D.A."/>
            <person name="Denef V.J."/>
            <person name="McMahon K.D."/>
            <person name="Konstantinidis K.T."/>
            <person name="Eloe-Fadrosh E.A."/>
            <person name="Kyrpides N.C."/>
            <person name="Woyke T."/>
        </authorList>
    </citation>
    <scope>NUCLEOTIDE SEQUENCE</scope>
    <source>
        <strain evidence="1">GVMAG-M-3300023179-150</strain>
    </source>
</reference>
<sequence>MYMYTVINELDDSFGKIGLYSHPLNIPYTTLDNLHYLYNYGTTLGNCNAWIRIVKIPDDALVIDMQNDKIKKSDKLFLGKKYRLYDIETLKIFKSYLKITSEYINNVCILGKVNVLEFLKTHNLLLEYNYWAMDYASYYNHTTVLEWWKNSGLPLLYSKNAIRFAEQCNSKEALEWWKKSGLIKKYPVEELLKQFDVIKWWLRVK</sequence>
<proteinExistence type="predicted"/>
<name>A0A6C0E782_9ZZZZ</name>
<organism evidence="1">
    <name type="scientific">viral metagenome</name>
    <dbReference type="NCBI Taxonomy" id="1070528"/>
    <lineage>
        <taxon>unclassified sequences</taxon>
        <taxon>metagenomes</taxon>
        <taxon>organismal metagenomes</taxon>
    </lineage>
</organism>
<dbReference type="SUPFAM" id="SSF140860">
    <property type="entry name" value="Pseudo ankyrin repeat-like"/>
    <property type="match status" value="1"/>
</dbReference>
<accession>A0A6C0E782</accession>